<organism evidence="1">
    <name type="scientific">Lentimicrobium saccharophilum</name>
    <dbReference type="NCBI Taxonomy" id="1678841"/>
    <lineage>
        <taxon>Bacteria</taxon>
        <taxon>Pseudomonadati</taxon>
        <taxon>Bacteroidota</taxon>
        <taxon>Bacteroidia</taxon>
        <taxon>Bacteroidales</taxon>
        <taxon>Lentimicrobiaceae</taxon>
        <taxon>Lentimicrobium</taxon>
    </lineage>
</organism>
<dbReference type="AlphaFoldDB" id="A0A0S7BP52"/>
<sequence>MKKSRFESLVQMIHSMSLPEKKTFRQMVYRKKSLPDYLILYDLIEKGAEDTPAALRQAFLARRPSAAFDTTVKYLFEILLDTMLELRKNQDSFFHLFNKILKARVLFEKSLFDECFDTLNNVMAQAERYENYHALLLANRLELDYLLALNFPNLKEQELLKKQFRLTESMKYIRKINEQSSLYEILKHRVVYKGYARSQKEKNELNDLVYSELSLVASLSPENFEVSKLHQLFQSNYLISVGDFKSALRSYYELNNLFEANKHLWSNPPVYYLYTLEGVLESLRSIHNYEGMRYFTDQLLKIESQSADFRLLLTCVAFLYELFPSLDRGDFASCDSLTDQYREKLYGKFHLLSHSRQAELCLYTSLVLFGNGKYQEAHKFLSQIIVRGKSFYYLPLYRTIRLVNLMILYKLGDEELIRYEIRSIRRDLAASEKGYKIEHFMLKFLIKQLPDNKRKRGKLFEKYLPDLLGMQQDPFEQQLLRIFDFTAWIEAMLKQQPLATILRDRHAPIAGTENPG</sequence>
<keyword evidence="2" id="KW-1185">Reference proteome</keyword>
<dbReference type="OrthoDB" id="714416at2"/>
<proteinExistence type="predicted"/>
<name>A0A0S7BP52_9BACT</name>
<evidence type="ECO:0008006" key="3">
    <source>
        <dbReference type="Google" id="ProtNLM"/>
    </source>
</evidence>
<evidence type="ECO:0000313" key="1">
    <source>
        <dbReference type="EMBL" id="GAP42140.1"/>
    </source>
</evidence>
<dbReference type="PATRIC" id="fig|1678841.3.peg.310"/>
<dbReference type="Proteomes" id="UP000053091">
    <property type="component" value="Unassembled WGS sequence"/>
</dbReference>
<dbReference type="RefSeq" id="WP_062037389.1">
    <property type="nucleotide sequence ID" value="NZ_DF968182.1"/>
</dbReference>
<evidence type="ECO:0000313" key="2">
    <source>
        <dbReference type="Proteomes" id="UP000053091"/>
    </source>
</evidence>
<dbReference type="STRING" id="1678841.TBC1_11269"/>
<reference evidence="1" key="1">
    <citation type="journal article" date="2015" name="Genome Announc.">
        <title>Draft Genome Sequence of Bacteroidales Strain TBC1, a Novel Isolate from a Methanogenic Wastewater Treatment System.</title>
        <authorList>
            <person name="Tourlousse D.M."/>
            <person name="Matsuura N."/>
            <person name="Sun L."/>
            <person name="Toyonaga M."/>
            <person name="Kuroda K."/>
            <person name="Ohashi A."/>
            <person name="Cruz R."/>
            <person name="Yamaguchi T."/>
            <person name="Sekiguchi Y."/>
        </authorList>
    </citation>
    <scope>NUCLEOTIDE SEQUENCE [LARGE SCALE GENOMIC DNA]</scope>
    <source>
        <strain evidence="1">TBC1</strain>
    </source>
</reference>
<dbReference type="EMBL" id="DF968182">
    <property type="protein sequence ID" value="GAP42140.1"/>
    <property type="molecule type" value="Genomic_DNA"/>
</dbReference>
<protein>
    <recommendedName>
        <fullName evidence="3">Protein containing tetratricopeptide repeat</fullName>
    </recommendedName>
</protein>
<accession>A0A0S7BP52</accession>
<gene>
    <name evidence="1" type="ORF">TBC1_11269</name>
</gene>